<sequence>MFLRFSIWMAYLGADLVATYALGYLSRHVDATTPVQVVLAIYIFWKSIGSHNIELLVSGIFVFVAGVIKYGERIWSLRCGSLENLENSTGDQYKYLLQEYTGEDVFSRNVNTGLRLMPKVLEVLTGHSFEVFHDVYVTESKLLELVGLELGILHNDLYTKAGYCP</sequence>
<dbReference type="EMBL" id="JACEFO010000338">
    <property type="protein sequence ID" value="KAF8774936.1"/>
    <property type="molecule type" value="Genomic_DNA"/>
</dbReference>
<evidence type="ECO:0000313" key="3">
    <source>
        <dbReference type="Proteomes" id="UP000636709"/>
    </source>
</evidence>
<proteinExistence type="predicted"/>
<feature type="domain" description="DUF4220" evidence="1">
    <location>
        <begin position="35"/>
        <end position="97"/>
    </location>
</feature>
<keyword evidence="3" id="KW-1185">Reference proteome</keyword>
<accession>A0A835KUH1</accession>
<dbReference type="OrthoDB" id="10570598at2759"/>
<reference evidence="2" key="1">
    <citation type="submission" date="2020-07" db="EMBL/GenBank/DDBJ databases">
        <title>Genome sequence and genetic diversity analysis of an under-domesticated orphan crop, white fonio (Digitaria exilis).</title>
        <authorList>
            <person name="Bennetzen J.L."/>
            <person name="Chen S."/>
            <person name="Ma X."/>
            <person name="Wang X."/>
            <person name="Yssel A.E.J."/>
            <person name="Chaluvadi S.R."/>
            <person name="Johnson M."/>
            <person name="Gangashetty P."/>
            <person name="Hamidou F."/>
            <person name="Sanogo M.D."/>
            <person name="Zwaenepoel A."/>
            <person name="Wallace J."/>
            <person name="Van De Peer Y."/>
            <person name="Van Deynze A."/>
        </authorList>
    </citation>
    <scope>NUCLEOTIDE SEQUENCE</scope>
    <source>
        <tissue evidence="2">Leaves</tissue>
    </source>
</reference>
<comment type="caution">
    <text evidence="2">The sequence shown here is derived from an EMBL/GenBank/DDBJ whole genome shotgun (WGS) entry which is preliminary data.</text>
</comment>
<name>A0A835KUH1_9POAL</name>
<evidence type="ECO:0000313" key="2">
    <source>
        <dbReference type="EMBL" id="KAF8774936.1"/>
    </source>
</evidence>
<protein>
    <recommendedName>
        <fullName evidence="1">DUF4220 domain-containing protein</fullName>
    </recommendedName>
</protein>
<organism evidence="2 3">
    <name type="scientific">Digitaria exilis</name>
    <dbReference type="NCBI Taxonomy" id="1010633"/>
    <lineage>
        <taxon>Eukaryota</taxon>
        <taxon>Viridiplantae</taxon>
        <taxon>Streptophyta</taxon>
        <taxon>Embryophyta</taxon>
        <taxon>Tracheophyta</taxon>
        <taxon>Spermatophyta</taxon>
        <taxon>Magnoliopsida</taxon>
        <taxon>Liliopsida</taxon>
        <taxon>Poales</taxon>
        <taxon>Poaceae</taxon>
        <taxon>PACMAD clade</taxon>
        <taxon>Panicoideae</taxon>
        <taxon>Panicodae</taxon>
        <taxon>Paniceae</taxon>
        <taxon>Anthephorinae</taxon>
        <taxon>Digitaria</taxon>
    </lineage>
</organism>
<dbReference type="Pfam" id="PF13968">
    <property type="entry name" value="DUF4220"/>
    <property type="match status" value="1"/>
</dbReference>
<dbReference type="InterPro" id="IPR025315">
    <property type="entry name" value="DUF4220"/>
</dbReference>
<dbReference type="AlphaFoldDB" id="A0A835KUH1"/>
<dbReference type="Proteomes" id="UP000636709">
    <property type="component" value="Unassembled WGS sequence"/>
</dbReference>
<dbReference type="PANTHER" id="PTHR31325">
    <property type="entry name" value="OS01G0798800 PROTEIN-RELATED"/>
    <property type="match status" value="1"/>
</dbReference>
<gene>
    <name evidence="2" type="ORF">HU200_004980</name>
</gene>
<evidence type="ECO:0000259" key="1">
    <source>
        <dbReference type="Pfam" id="PF13968"/>
    </source>
</evidence>